<keyword evidence="1" id="KW-0472">Membrane</keyword>
<dbReference type="AlphaFoldDB" id="A0A2P2IV20"/>
<evidence type="ECO:0000256" key="1">
    <source>
        <dbReference type="SAM" id="Phobius"/>
    </source>
</evidence>
<keyword evidence="1" id="KW-1133">Transmembrane helix</keyword>
<feature type="transmembrane region" description="Helical" evidence="1">
    <location>
        <begin position="37"/>
        <end position="55"/>
    </location>
</feature>
<accession>A0A2P2IV20</accession>
<organism evidence="2">
    <name type="scientific">Rhizophora mucronata</name>
    <name type="common">Asiatic mangrove</name>
    <dbReference type="NCBI Taxonomy" id="61149"/>
    <lineage>
        <taxon>Eukaryota</taxon>
        <taxon>Viridiplantae</taxon>
        <taxon>Streptophyta</taxon>
        <taxon>Embryophyta</taxon>
        <taxon>Tracheophyta</taxon>
        <taxon>Spermatophyta</taxon>
        <taxon>Magnoliopsida</taxon>
        <taxon>eudicotyledons</taxon>
        <taxon>Gunneridae</taxon>
        <taxon>Pentapetalae</taxon>
        <taxon>rosids</taxon>
        <taxon>fabids</taxon>
        <taxon>Malpighiales</taxon>
        <taxon>Rhizophoraceae</taxon>
        <taxon>Rhizophora</taxon>
    </lineage>
</organism>
<name>A0A2P2IV20_RHIMU</name>
<reference evidence="2" key="1">
    <citation type="submission" date="2018-02" db="EMBL/GenBank/DDBJ databases">
        <title>Rhizophora mucronata_Transcriptome.</title>
        <authorList>
            <person name="Meera S.P."/>
            <person name="Sreeshan A."/>
            <person name="Augustine A."/>
        </authorList>
    </citation>
    <scope>NUCLEOTIDE SEQUENCE</scope>
    <source>
        <tissue evidence="2">Leaf</tissue>
    </source>
</reference>
<keyword evidence="1" id="KW-0812">Transmembrane</keyword>
<evidence type="ECO:0000313" key="2">
    <source>
        <dbReference type="EMBL" id="MBW85070.1"/>
    </source>
</evidence>
<protein>
    <submittedName>
        <fullName evidence="2">Uncharacterized protein MANES_12G029600</fullName>
    </submittedName>
</protein>
<dbReference type="EMBL" id="GGEC01004587">
    <property type="protein sequence ID" value="MBW85070.1"/>
    <property type="molecule type" value="Transcribed_RNA"/>
</dbReference>
<sequence length="70" mass="8005">MACFSKMAGKLNFPTARADAKPLLFIVHRKGISLSQCMMLLVIFDYCQIAVLWYHSTEVMDLPFYRVGCI</sequence>
<proteinExistence type="predicted"/>